<dbReference type="InterPro" id="IPR004360">
    <property type="entry name" value="Glyas_Fos-R_dOase_dom"/>
</dbReference>
<evidence type="ECO:0000256" key="5">
    <source>
        <dbReference type="PIRSR" id="PIRSR009283-1"/>
    </source>
</evidence>
<dbReference type="AlphaFoldDB" id="A0A9P1N8X6"/>
<dbReference type="InterPro" id="IPR041735">
    <property type="entry name" value="4OHPhenylPyrv_dOase_C"/>
</dbReference>
<evidence type="ECO:0000256" key="1">
    <source>
        <dbReference type="ARBA" id="ARBA00005877"/>
    </source>
</evidence>
<organism evidence="7 8">
    <name type="scientific">Caenorhabditis angaria</name>
    <dbReference type="NCBI Taxonomy" id="860376"/>
    <lineage>
        <taxon>Eukaryota</taxon>
        <taxon>Metazoa</taxon>
        <taxon>Ecdysozoa</taxon>
        <taxon>Nematoda</taxon>
        <taxon>Chromadorea</taxon>
        <taxon>Rhabditida</taxon>
        <taxon>Rhabditina</taxon>
        <taxon>Rhabditomorpha</taxon>
        <taxon>Rhabditoidea</taxon>
        <taxon>Rhabditidae</taxon>
        <taxon>Peloderinae</taxon>
        <taxon>Caenorhabditis</taxon>
    </lineage>
</organism>
<dbReference type="InterPro" id="IPR029068">
    <property type="entry name" value="Glyas_Bleomycin-R_OHBP_Dase"/>
</dbReference>
<comment type="similarity">
    <text evidence="1">Belongs to the 4HPPD family.</text>
</comment>
<evidence type="ECO:0000256" key="2">
    <source>
        <dbReference type="ARBA" id="ARBA00022723"/>
    </source>
</evidence>
<dbReference type="EMBL" id="CANHGI010000006">
    <property type="protein sequence ID" value="CAI5455456.1"/>
    <property type="molecule type" value="Genomic_DNA"/>
</dbReference>
<dbReference type="PANTHER" id="PTHR11959">
    <property type="entry name" value="4-HYDROXYPHENYLPYRUVATE DIOXYGENASE"/>
    <property type="match status" value="1"/>
</dbReference>
<evidence type="ECO:0000313" key="8">
    <source>
        <dbReference type="Proteomes" id="UP001152747"/>
    </source>
</evidence>
<accession>A0A9P1N8X6</accession>
<dbReference type="GO" id="GO:0005789">
    <property type="term" value="C:endoplasmic reticulum membrane"/>
    <property type="evidence" value="ECO:0007669"/>
    <property type="project" value="TreeGrafter"/>
</dbReference>
<feature type="domain" description="VOC" evidence="6">
    <location>
        <begin position="146"/>
        <end position="305"/>
    </location>
</feature>
<dbReference type="PROSITE" id="PS51819">
    <property type="entry name" value="VOC"/>
    <property type="match status" value="2"/>
</dbReference>
<dbReference type="SUPFAM" id="SSF54593">
    <property type="entry name" value="Glyoxalase/Bleomycin resistance protein/Dihydroxybiphenyl dioxygenase"/>
    <property type="match status" value="1"/>
</dbReference>
<dbReference type="CDD" id="cd07250">
    <property type="entry name" value="HPPD_C_like"/>
    <property type="match status" value="1"/>
</dbReference>
<comment type="cofactor">
    <cofactor evidence="5">
        <name>Fe cation</name>
        <dbReference type="ChEBI" id="CHEBI:24875"/>
    </cofactor>
    <text evidence="5">Binds 1 Fe cation per subunit.</text>
</comment>
<name>A0A9P1N8X6_9PELO</name>
<dbReference type="Proteomes" id="UP001152747">
    <property type="component" value="Unassembled WGS sequence"/>
</dbReference>
<feature type="binding site" evidence="5">
    <location>
        <position position="316"/>
    </location>
    <ligand>
        <name>Fe cation</name>
        <dbReference type="ChEBI" id="CHEBI:24875"/>
    </ligand>
</feature>
<dbReference type="FunFam" id="3.10.180.10:FF:000001">
    <property type="entry name" value="4-hydroxyphenylpyruvate dioxygenase"/>
    <property type="match status" value="1"/>
</dbReference>
<comment type="caution">
    <text evidence="7">The sequence shown here is derived from an EMBL/GenBank/DDBJ whole genome shotgun (WGS) entry which is preliminary data.</text>
</comment>
<feature type="binding site" evidence="5">
    <location>
        <position position="233"/>
    </location>
    <ligand>
        <name>Fe cation</name>
        <dbReference type="ChEBI" id="CHEBI:24875"/>
    </ligand>
</feature>
<protein>
    <recommendedName>
        <fullName evidence="6">VOC domain-containing protein</fullName>
    </recommendedName>
</protein>
<dbReference type="PIRSF" id="PIRSF009283">
    <property type="entry name" value="HPP_dOase"/>
    <property type="match status" value="1"/>
</dbReference>
<evidence type="ECO:0000256" key="4">
    <source>
        <dbReference type="ARBA" id="ARBA00023004"/>
    </source>
</evidence>
<dbReference type="Gene3D" id="3.10.180.10">
    <property type="entry name" value="2,3-Dihydroxybiphenyl 1,2-Dioxygenase, domain 1"/>
    <property type="match status" value="2"/>
</dbReference>
<keyword evidence="2 5" id="KW-0479">Metal-binding</keyword>
<reference evidence="7" key="1">
    <citation type="submission" date="2022-11" db="EMBL/GenBank/DDBJ databases">
        <authorList>
            <person name="Kikuchi T."/>
        </authorList>
    </citation>
    <scope>NUCLEOTIDE SEQUENCE</scope>
    <source>
        <strain evidence="7">PS1010</strain>
    </source>
</reference>
<dbReference type="GO" id="GO:0006572">
    <property type="term" value="P:L-tyrosine catabolic process"/>
    <property type="evidence" value="ECO:0007669"/>
    <property type="project" value="TreeGrafter"/>
</dbReference>
<dbReference type="GO" id="GO:0003868">
    <property type="term" value="F:4-hydroxyphenylpyruvate dioxygenase activity"/>
    <property type="evidence" value="ECO:0007669"/>
    <property type="project" value="InterPro"/>
</dbReference>
<evidence type="ECO:0000259" key="6">
    <source>
        <dbReference type="PROSITE" id="PS51819"/>
    </source>
</evidence>
<dbReference type="GO" id="GO:0046872">
    <property type="term" value="F:metal ion binding"/>
    <property type="evidence" value="ECO:0007669"/>
    <property type="project" value="UniProtKB-KW"/>
</dbReference>
<evidence type="ECO:0000313" key="7">
    <source>
        <dbReference type="EMBL" id="CAI5455456.1"/>
    </source>
</evidence>
<sequence>MLNSQLIGIAAVLGSKKFAQKISKDQTSIALQNGTARVIITSYNTSNDFTEQLNKHGDFIKNIGFRVDFLDTVLQSLEENNINILERDNIQDDDGIVRYGIILAENSDVYHTLYELDKYSGIFLPGFKPAENFPLFAEIERMPAILMDHVVQNYPIGEMEEAAKWYDKTMRLKRFWSIDDTVATTQFSALNAWLLVNHDHSVQITLAEPVAGRKGKSQIQEFLTYHGGSGVQHFALLVNDIISSVELMRSRSVEFLTIPDEYYNILEERLSKTKLNVKEDLKKIRKLNILMDFDENGYLLQIFTKPVQDRPTLFVEVIQRANYKGFGAGNFKALFDAVEREQAKRGTLF</sequence>
<evidence type="ECO:0000256" key="3">
    <source>
        <dbReference type="ARBA" id="ARBA00022737"/>
    </source>
</evidence>
<dbReference type="Pfam" id="PF00903">
    <property type="entry name" value="Glyoxalase"/>
    <property type="match status" value="1"/>
</dbReference>
<keyword evidence="3" id="KW-0677">Repeat</keyword>
<gene>
    <name evidence="7" type="ORF">CAMP_LOCUS18093</name>
</gene>
<keyword evidence="4 5" id="KW-0408">Iron</keyword>
<keyword evidence="8" id="KW-1185">Reference proteome</keyword>
<dbReference type="GO" id="GO:0000139">
    <property type="term" value="C:Golgi membrane"/>
    <property type="evidence" value="ECO:0007669"/>
    <property type="project" value="TreeGrafter"/>
</dbReference>
<dbReference type="PANTHER" id="PTHR11959:SF3">
    <property type="entry name" value="PROTEIN C31H2.4-RELATED"/>
    <property type="match status" value="1"/>
</dbReference>
<proteinExistence type="inferred from homology"/>
<dbReference type="OrthoDB" id="414569at2759"/>
<dbReference type="InterPro" id="IPR005956">
    <property type="entry name" value="4OHPhenylPyrv_dOase"/>
</dbReference>
<feature type="domain" description="VOC" evidence="6">
    <location>
        <begin position="1"/>
        <end position="116"/>
    </location>
</feature>
<dbReference type="InterPro" id="IPR037523">
    <property type="entry name" value="VOC_core"/>
</dbReference>
<feature type="binding site" evidence="5">
    <location>
        <position position="149"/>
    </location>
    <ligand>
        <name>Fe cation</name>
        <dbReference type="ChEBI" id="CHEBI:24875"/>
    </ligand>
</feature>
<dbReference type="NCBIfam" id="TIGR01263">
    <property type="entry name" value="4HPPD"/>
    <property type="match status" value="1"/>
</dbReference>